<evidence type="ECO:0000313" key="3">
    <source>
        <dbReference type="WBParaSite" id="nOo.2.0.1.t09601-RA"/>
    </source>
</evidence>
<dbReference type="EMBL" id="UYRW01004798">
    <property type="protein sequence ID" value="VDM93148.1"/>
    <property type="molecule type" value="Genomic_DNA"/>
</dbReference>
<dbReference type="WBParaSite" id="nOo.2.0.1.t09601-RA">
    <property type="protein sequence ID" value="nOo.2.0.1.t09601-RA"/>
    <property type="gene ID" value="nOo.2.0.1.g09601"/>
</dbReference>
<protein>
    <submittedName>
        <fullName evidence="1 3">Uncharacterized protein</fullName>
    </submittedName>
</protein>
<evidence type="ECO:0000313" key="2">
    <source>
        <dbReference type="Proteomes" id="UP000271087"/>
    </source>
</evidence>
<name>A0A182ENA0_ONCOC</name>
<evidence type="ECO:0000313" key="1">
    <source>
        <dbReference type="EMBL" id="VDM93148.1"/>
    </source>
</evidence>
<dbReference type="OrthoDB" id="5856056at2759"/>
<accession>A0A182ENA0</accession>
<reference evidence="1 2" key="2">
    <citation type="submission" date="2018-08" db="EMBL/GenBank/DDBJ databases">
        <authorList>
            <person name="Laetsch R D."/>
            <person name="Stevens L."/>
            <person name="Kumar S."/>
            <person name="Blaxter L. M."/>
        </authorList>
    </citation>
    <scope>NUCLEOTIDE SEQUENCE [LARGE SCALE GENOMIC DNA]</scope>
</reference>
<sequence>MWWYTVQLAFLLFAPIYLIISSDQLIKLSPIFPAFSDSNNASSFNITESMDLEEFFENQSIICEISSKQNRMNTLFVRNTANFTEETLNNDELKNMTNLVKIISLSTPINIGKSNNLASELDANVTNSNSSIALKNGNSTLIRSSNVEINNSLILELVTLQNVTQNDTAESINIPNPKDIAIKMIPLAISKTIKELNSEFEANVSSADLNNLTYMNHIHTLSETKSNTSQIIPMKNAENVIFISNSLSVKSDFRRFLEKIRNASDALLQSFPITMPSSNVTVFDNNDKILMEINNSSAIDSRSKN</sequence>
<gene>
    <name evidence="1" type="ORF">NOO_LOCUS9601</name>
</gene>
<dbReference type="Proteomes" id="UP000271087">
    <property type="component" value="Unassembled WGS sequence"/>
</dbReference>
<organism evidence="3">
    <name type="scientific">Onchocerca ochengi</name>
    <name type="common">Filarial nematode worm</name>
    <dbReference type="NCBI Taxonomy" id="42157"/>
    <lineage>
        <taxon>Eukaryota</taxon>
        <taxon>Metazoa</taxon>
        <taxon>Ecdysozoa</taxon>
        <taxon>Nematoda</taxon>
        <taxon>Chromadorea</taxon>
        <taxon>Rhabditida</taxon>
        <taxon>Spirurina</taxon>
        <taxon>Spiruromorpha</taxon>
        <taxon>Filarioidea</taxon>
        <taxon>Onchocercidae</taxon>
        <taxon>Onchocerca</taxon>
    </lineage>
</organism>
<proteinExistence type="predicted"/>
<keyword evidence="2" id="KW-1185">Reference proteome</keyword>
<dbReference type="AlphaFoldDB" id="A0A182ENA0"/>
<reference evidence="3" key="1">
    <citation type="submission" date="2016-06" db="UniProtKB">
        <authorList>
            <consortium name="WormBaseParasite"/>
        </authorList>
    </citation>
    <scope>IDENTIFICATION</scope>
</reference>